<gene>
    <name evidence="2" type="ORF">FZC79_21450</name>
</gene>
<proteinExistence type="predicted"/>
<dbReference type="PANTHER" id="PTHR47197">
    <property type="entry name" value="PROTEIN NIRF"/>
    <property type="match status" value="1"/>
</dbReference>
<name>A0A5D4K690_9BACI</name>
<feature type="signal peptide" evidence="1">
    <location>
        <begin position="1"/>
        <end position="25"/>
    </location>
</feature>
<feature type="chain" id="PRO_5022893027" evidence="1">
    <location>
        <begin position="26"/>
        <end position="323"/>
    </location>
</feature>
<dbReference type="Gene3D" id="2.130.10.10">
    <property type="entry name" value="YVTN repeat-like/Quinoprotein amine dehydrogenase"/>
    <property type="match status" value="2"/>
</dbReference>
<protein>
    <submittedName>
        <fullName evidence="2">YncE family protein</fullName>
    </submittedName>
</protein>
<dbReference type="RefSeq" id="WP_148948711.1">
    <property type="nucleotide sequence ID" value="NZ_VTEH01000026.1"/>
</dbReference>
<dbReference type="EMBL" id="VTEH01000026">
    <property type="protein sequence ID" value="TYR72798.1"/>
    <property type="molecule type" value="Genomic_DNA"/>
</dbReference>
<dbReference type="Pfam" id="PF10282">
    <property type="entry name" value="Lactonase"/>
    <property type="match status" value="1"/>
</dbReference>
<dbReference type="SUPFAM" id="SSF50974">
    <property type="entry name" value="Nitrous oxide reductase, N-terminal domain"/>
    <property type="match status" value="1"/>
</dbReference>
<sequence length="323" mass="35381">MNKMIFLMLISMLLLVSGCQGESLAVPENAEEAVMVSHLKDAGLTFIDKEKQKVIDSIELSSPIVDMVRVDDVHIAFTSKDGSLSLLNTENGDLEQWEGSGEGINELLYSERTHQLFLADSGENRVRVFDLKKKEMTSEIAVGKFPLSMALDETEKLLYVVNQKSSSISAIEVDTLQVKKEMLVPYLPEGILVKDSKLYIGGHGPVHGELNRYVYVIDPESGEEIQRIEVGLMPVKFFSPPSGGDVYVVCHGSHELYKIGGESTEKISAGANPYDVTGNEETLYVSSIDSNSLFIVDLQTFKVKTEMEISGGPVAIIEGGGVQ</sequence>
<dbReference type="InterPro" id="IPR051200">
    <property type="entry name" value="Host-pathogen_enzymatic-act"/>
</dbReference>
<evidence type="ECO:0000313" key="3">
    <source>
        <dbReference type="Proteomes" id="UP000323317"/>
    </source>
</evidence>
<evidence type="ECO:0000256" key="1">
    <source>
        <dbReference type="SAM" id="SignalP"/>
    </source>
</evidence>
<organism evidence="2 3">
    <name type="scientific">Rossellomorea vietnamensis</name>
    <dbReference type="NCBI Taxonomy" id="218284"/>
    <lineage>
        <taxon>Bacteria</taxon>
        <taxon>Bacillati</taxon>
        <taxon>Bacillota</taxon>
        <taxon>Bacilli</taxon>
        <taxon>Bacillales</taxon>
        <taxon>Bacillaceae</taxon>
        <taxon>Rossellomorea</taxon>
    </lineage>
</organism>
<dbReference type="AlphaFoldDB" id="A0A5D4K690"/>
<dbReference type="PANTHER" id="PTHR47197:SF3">
    <property type="entry name" value="DIHYDRO-HEME D1 DEHYDROGENASE"/>
    <property type="match status" value="1"/>
</dbReference>
<evidence type="ECO:0000313" key="2">
    <source>
        <dbReference type="EMBL" id="TYR72798.1"/>
    </source>
</evidence>
<comment type="caution">
    <text evidence="2">The sequence shown here is derived from an EMBL/GenBank/DDBJ whole genome shotgun (WGS) entry which is preliminary data.</text>
</comment>
<reference evidence="2 3" key="1">
    <citation type="submission" date="2019-08" db="EMBL/GenBank/DDBJ databases">
        <title>Bacillus genomes from the desert of Cuatro Cienegas, Coahuila.</title>
        <authorList>
            <person name="Olmedo-Alvarez G."/>
        </authorList>
    </citation>
    <scope>NUCLEOTIDE SEQUENCE [LARGE SCALE GENOMIC DNA]</scope>
    <source>
        <strain evidence="2 3">CH40_1T</strain>
    </source>
</reference>
<dbReference type="InterPro" id="IPR019405">
    <property type="entry name" value="Lactonase_7-beta_prop"/>
</dbReference>
<accession>A0A5D4K690</accession>
<dbReference type="PROSITE" id="PS51257">
    <property type="entry name" value="PROKAR_LIPOPROTEIN"/>
    <property type="match status" value="1"/>
</dbReference>
<dbReference type="InterPro" id="IPR015943">
    <property type="entry name" value="WD40/YVTN_repeat-like_dom_sf"/>
</dbReference>
<keyword evidence="1" id="KW-0732">Signal</keyword>
<dbReference type="InterPro" id="IPR011045">
    <property type="entry name" value="N2O_reductase_N"/>
</dbReference>
<dbReference type="Proteomes" id="UP000323317">
    <property type="component" value="Unassembled WGS sequence"/>
</dbReference>